<evidence type="ECO:0000256" key="5">
    <source>
        <dbReference type="ARBA" id="ARBA00022989"/>
    </source>
</evidence>
<comment type="function">
    <text evidence="1 7">Involved in the import of GDP-mannose from the cytoplasm into the Golgi lumen.</text>
</comment>
<dbReference type="Proteomes" id="UP000030641">
    <property type="component" value="Unassembled WGS sequence"/>
</dbReference>
<evidence type="ECO:0000313" key="8">
    <source>
        <dbReference type="EMBL" id="KEQ96213.1"/>
    </source>
</evidence>
<evidence type="ECO:0000256" key="1">
    <source>
        <dbReference type="ARBA" id="ARBA00003420"/>
    </source>
</evidence>
<dbReference type="InParanoid" id="A0A074YEJ0"/>
<evidence type="ECO:0000256" key="4">
    <source>
        <dbReference type="ARBA" id="ARBA00022692"/>
    </source>
</evidence>
<dbReference type="InterPro" id="IPR050186">
    <property type="entry name" value="TPT_transporter"/>
</dbReference>
<keyword evidence="4 7" id="KW-0812">Transmembrane</keyword>
<dbReference type="EMBL" id="KL584757">
    <property type="protein sequence ID" value="KEQ96213.1"/>
    <property type="molecule type" value="Genomic_DNA"/>
</dbReference>
<sequence length="438" mass="47880">MCKEFGNTVNLIFIIADRGSKGQVERERPRTLGHEHFSHDRPASFFQSVFLSTPHRLYLIATMSDDKKNEDYTIELGEQKSNGVFAAAPPRMPAAAPQAAQLNSPVIAILSYCGSSILMTTTNKYVLSGLDFNLNFFLLAVQSVVCIIAIQSCKSAGIITYRDFNSDEAKKWFPISLLLIGMIYTSTKALQYLSIPVYTIFKNLTIILIAYGEVIWFGGNVTGPALFSFSLMVLSSVIAAWADIQHALTAHSGSAASDKISTLNSGYIWMAMNCFCSAAYVLGMRKRIKLTNFKDFDTMYYNNLLSIPILLICSLFLENWSSANLALNFPAPQRNSIILAMVFSGLSSVFISYTSAWCVRVTSSTTYSMVGALNKLPIAISGLVFFDAPVTFASVSAIGVGFVSGIVYALAKVWQGKGNKPTLPISASSQSMKDSFKS</sequence>
<dbReference type="RefSeq" id="XP_013344605.1">
    <property type="nucleotide sequence ID" value="XM_013489151.1"/>
</dbReference>
<proteinExistence type="inferred from homology"/>
<gene>
    <name evidence="8" type="ORF">AUEXF2481DRAFT_39306</name>
</gene>
<feature type="transmembrane region" description="Helical" evidence="7">
    <location>
        <begin position="132"/>
        <end position="151"/>
    </location>
</feature>
<dbReference type="GO" id="GO:0005789">
    <property type="term" value="C:endoplasmic reticulum membrane"/>
    <property type="evidence" value="ECO:0007669"/>
    <property type="project" value="UniProtKB-SubCell"/>
</dbReference>
<dbReference type="GeneID" id="25366344"/>
<accession>A0A074YEJ0</accession>
<dbReference type="FunCoup" id="A0A074YEJ0">
    <property type="interactions" value="545"/>
</dbReference>
<feature type="transmembrane region" description="Helical" evidence="7">
    <location>
        <begin position="225"/>
        <end position="244"/>
    </location>
</feature>
<comment type="similarity">
    <text evidence="2 7">Belongs to the TPT transporter family. SLC35D subfamily.</text>
</comment>
<evidence type="ECO:0000256" key="6">
    <source>
        <dbReference type="ARBA" id="ARBA00023136"/>
    </source>
</evidence>
<evidence type="ECO:0000256" key="2">
    <source>
        <dbReference type="ARBA" id="ARBA00010425"/>
    </source>
</evidence>
<keyword evidence="7" id="KW-0333">Golgi apparatus</keyword>
<keyword evidence="7" id="KW-0256">Endoplasmic reticulum</keyword>
<dbReference type="OrthoDB" id="417037at2759"/>
<keyword evidence="7" id="KW-0968">Cytoplasmic vesicle</keyword>
<feature type="transmembrane region" description="Helical" evidence="7">
    <location>
        <begin position="264"/>
        <end position="283"/>
    </location>
</feature>
<evidence type="ECO:0000256" key="7">
    <source>
        <dbReference type="RuleBase" id="RU367097"/>
    </source>
</evidence>
<feature type="transmembrane region" description="Helical" evidence="7">
    <location>
        <begin position="337"/>
        <end position="359"/>
    </location>
</feature>
<dbReference type="NCBIfam" id="TIGR00803">
    <property type="entry name" value="nst"/>
    <property type="match status" value="1"/>
</dbReference>
<dbReference type="PANTHER" id="PTHR11132">
    <property type="entry name" value="SOLUTE CARRIER FAMILY 35"/>
    <property type="match status" value="1"/>
</dbReference>
<keyword evidence="7" id="KW-0813">Transport</keyword>
<feature type="transmembrane region" description="Helical" evidence="7">
    <location>
        <begin position="299"/>
        <end position="317"/>
    </location>
</feature>
<dbReference type="STRING" id="1043005.A0A074YEJ0"/>
<dbReference type="GO" id="GO:0030659">
    <property type="term" value="C:cytoplasmic vesicle membrane"/>
    <property type="evidence" value="ECO:0007669"/>
    <property type="project" value="UniProtKB-SubCell"/>
</dbReference>
<dbReference type="GO" id="GO:0000139">
    <property type="term" value="C:Golgi membrane"/>
    <property type="evidence" value="ECO:0007669"/>
    <property type="project" value="UniProtKB-SubCell"/>
</dbReference>
<dbReference type="HOGENOM" id="CLU_025360_1_2_1"/>
<keyword evidence="5 7" id="KW-1133">Transmembrane helix</keyword>
<reference evidence="8 9" key="1">
    <citation type="journal article" date="2014" name="BMC Genomics">
        <title>Genome sequencing of four Aureobasidium pullulans varieties: biotechnological potential, stress tolerance, and description of new species.</title>
        <authorList>
            <person name="Gostin Ar C."/>
            <person name="Ohm R.A."/>
            <person name="Kogej T."/>
            <person name="Sonjak S."/>
            <person name="Turk M."/>
            <person name="Zajc J."/>
            <person name="Zalar P."/>
            <person name="Grube M."/>
            <person name="Sun H."/>
            <person name="Han J."/>
            <person name="Sharma A."/>
            <person name="Chiniquy J."/>
            <person name="Ngan C.Y."/>
            <person name="Lipzen A."/>
            <person name="Barry K."/>
            <person name="Grigoriev I.V."/>
            <person name="Gunde-Cimerman N."/>
        </authorList>
    </citation>
    <scope>NUCLEOTIDE SEQUENCE [LARGE SCALE GENOMIC DNA]</scope>
    <source>
        <strain evidence="8 9">EXF-2481</strain>
    </source>
</reference>
<name>A0A074YEJ0_AURSE</name>
<evidence type="ECO:0000256" key="3">
    <source>
        <dbReference type="ARBA" id="ARBA00011182"/>
    </source>
</evidence>
<feature type="transmembrane region" description="Helical" evidence="7">
    <location>
        <begin position="392"/>
        <end position="411"/>
    </location>
</feature>
<comment type="subunit">
    <text evidence="3 7">Homooligomer.</text>
</comment>
<keyword evidence="7" id="KW-0762">Sugar transport</keyword>
<organism evidence="8 9">
    <name type="scientific">Aureobasidium subglaciale (strain EXF-2481)</name>
    <name type="common">Aureobasidium pullulans var. subglaciale</name>
    <dbReference type="NCBI Taxonomy" id="1043005"/>
    <lineage>
        <taxon>Eukaryota</taxon>
        <taxon>Fungi</taxon>
        <taxon>Dikarya</taxon>
        <taxon>Ascomycota</taxon>
        <taxon>Pezizomycotina</taxon>
        <taxon>Dothideomycetes</taxon>
        <taxon>Dothideomycetidae</taxon>
        <taxon>Dothideales</taxon>
        <taxon>Saccotheciaceae</taxon>
        <taxon>Aureobasidium</taxon>
    </lineage>
</organism>
<keyword evidence="9" id="KW-1185">Reference proteome</keyword>
<evidence type="ECO:0000313" key="9">
    <source>
        <dbReference type="Proteomes" id="UP000030641"/>
    </source>
</evidence>
<feature type="transmembrane region" description="Helical" evidence="7">
    <location>
        <begin position="200"/>
        <end position="218"/>
    </location>
</feature>
<dbReference type="AlphaFoldDB" id="A0A074YEJ0"/>
<feature type="transmembrane region" description="Helical" evidence="7">
    <location>
        <begin position="172"/>
        <end position="194"/>
    </location>
</feature>
<dbReference type="OMA" id="VWMLINC"/>
<keyword evidence="6 7" id="KW-0472">Membrane</keyword>
<feature type="transmembrane region" description="Helical" evidence="7">
    <location>
        <begin position="366"/>
        <end position="386"/>
    </location>
</feature>
<comment type="subcellular location">
    <subcellularLocation>
        <location evidence="7">Golgi apparatus membrane</location>
        <topology evidence="7">Multi-pass membrane protein</topology>
    </subcellularLocation>
    <subcellularLocation>
        <location evidence="7">Cytoplasmic vesicle membrane</location>
        <topology evidence="7">Multi-pass membrane protein</topology>
    </subcellularLocation>
    <subcellularLocation>
        <location evidence="7">Endoplasmic reticulum membrane</location>
        <topology evidence="7">Multi-pass membrane protein</topology>
    </subcellularLocation>
</comment>
<feature type="transmembrane region" description="Helical" evidence="7">
    <location>
        <begin position="102"/>
        <end position="120"/>
    </location>
</feature>
<protein>
    <recommendedName>
        <fullName evidence="7">GDP-mannose transporter</fullName>
        <shortName evidence="7">GMT</shortName>
    </recommendedName>
</protein>